<dbReference type="Proteomes" id="UP001221142">
    <property type="component" value="Unassembled WGS sequence"/>
</dbReference>
<accession>A0AAD7FR44</accession>
<dbReference type="AlphaFoldDB" id="A0AAD7FR44"/>
<evidence type="ECO:0000313" key="2">
    <source>
        <dbReference type="Proteomes" id="UP001221142"/>
    </source>
</evidence>
<gene>
    <name evidence="1" type="ORF">FB45DRAFT_914624</name>
</gene>
<name>A0AAD7FR44_9AGAR</name>
<organism evidence="1 2">
    <name type="scientific">Roridomyces roridus</name>
    <dbReference type="NCBI Taxonomy" id="1738132"/>
    <lineage>
        <taxon>Eukaryota</taxon>
        <taxon>Fungi</taxon>
        <taxon>Dikarya</taxon>
        <taxon>Basidiomycota</taxon>
        <taxon>Agaricomycotina</taxon>
        <taxon>Agaricomycetes</taxon>
        <taxon>Agaricomycetidae</taxon>
        <taxon>Agaricales</taxon>
        <taxon>Marasmiineae</taxon>
        <taxon>Mycenaceae</taxon>
        <taxon>Roridomyces</taxon>
    </lineage>
</organism>
<sequence length="88" mass="10176">MRAWQAHFCSGEISFVVVGTKVPRDHFNGFSNLNWTSNTGSFDDETRHRKYISRFLPPAYAASPEGERFLQRAWTWTRGIETPSVQHC</sequence>
<dbReference type="EMBL" id="JARKIF010000008">
    <property type="protein sequence ID" value="KAJ7633215.1"/>
    <property type="molecule type" value="Genomic_DNA"/>
</dbReference>
<proteinExistence type="predicted"/>
<protein>
    <submittedName>
        <fullName evidence="1">Uncharacterized protein</fullName>
    </submittedName>
</protein>
<keyword evidence="2" id="KW-1185">Reference proteome</keyword>
<reference evidence="1" key="1">
    <citation type="submission" date="2023-03" db="EMBL/GenBank/DDBJ databases">
        <title>Massive genome expansion in bonnet fungi (Mycena s.s.) driven by repeated elements and novel gene families across ecological guilds.</title>
        <authorList>
            <consortium name="Lawrence Berkeley National Laboratory"/>
            <person name="Harder C.B."/>
            <person name="Miyauchi S."/>
            <person name="Viragh M."/>
            <person name="Kuo A."/>
            <person name="Thoen E."/>
            <person name="Andreopoulos B."/>
            <person name="Lu D."/>
            <person name="Skrede I."/>
            <person name="Drula E."/>
            <person name="Henrissat B."/>
            <person name="Morin E."/>
            <person name="Kohler A."/>
            <person name="Barry K."/>
            <person name="LaButti K."/>
            <person name="Morin E."/>
            <person name="Salamov A."/>
            <person name="Lipzen A."/>
            <person name="Mereny Z."/>
            <person name="Hegedus B."/>
            <person name="Baldrian P."/>
            <person name="Stursova M."/>
            <person name="Weitz H."/>
            <person name="Taylor A."/>
            <person name="Grigoriev I.V."/>
            <person name="Nagy L.G."/>
            <person name="Martin F."/>
            <person name="Kauserud H."/>
        </authorList>
    </citation>
    <scope>NUCLEOTIDE SEQUENCE</scope>
    <source>
        <strain evidence="1">9284</strain>
    </source>
</reference>
<evidence type="ECO:0000313" key="1">
    <source>
        <dbReference type="EMBL" id="KAJ7633215.1"/>
    </source>
</evidence>
<comment type="caution">
    <text evidence="1">The sequence shown here is derived from an EMBL/GenBank/DDBJ whole genome shotgun (WGS) entry which is preliminary data.</text>
</comment>